<protein>
    <submittedName>
        <fullName evidence="2">Uncharacterized protein</fullName>
    </submittedName>
</protein>
<feature type="compositionally biased region" description="Polar residues" evidence="1">
    <location>
        <begin position="198"/>
        <end position="214"/>
    </location>
</feature>
<gene>
    <name evidence="2" type="ORF">HGRIS_002159</name>
</gene>
<comment type="caution">
    <text evidence="2">The sequence shown here is derived from an EMBL/GenBank/DDBJ whole genome shotgun (WGS) entry which is preliminary data.</text>
</comment>
<evidence type="ECO:0000313" key="2">
    <source>
        <dbReference type="EMBL" id="KAL0955980.1"/>
    </source>
</evidence>
<organism evidence="2 3">
    <name type="scientific">Hohenbuehelia grisea</name>
    <dbReference type="NCBI Taxonomy" id="104357"/>
    <lineage>
        <taxon>Eukaryota</taxon>
        <taxon>Fungi</taxon>
        <taxon>Dikarya</taxon>
        <taxon>Basidiomycota</taxon>
        <taxon>Agaricomycotina</taxon>
        <taxon>Agaricomycetes</taxon>
        <taxon>Agaricomycetidae</taxon>
        <taxon>Agaricales</taxon>
        <taxon>Pleurotineae</taxon>
        <taxon>Pleurotaceae</taxon>
        <taxon>Hohenbuehelia</taxon>
    </lineage>
</organism>
<name>A0ABR3JKI7_9AGAR</name>
<feature type="region of interest" description="Disordered" evidence="1">
    <location>
        <begin position="194"/>
        <end position="214"/>
    </location>
</feature>
<sequence length="317" mass="35993">MSSSSDSAPSTSQTPASKRQGPPPIPFANWPTIKILNPPQGRFSPKTDERCIFYCSQSVGGRYHRKDPYCRSICIRKVFTHEVRNIISFRTHHNLDAEGKAKYPLPKEGHPSHLPAYLGGSPPAHADAEDQVQQKRPGDEAKFWDEGWYLWVSKSPVAVWEKLVTMRRDLQSQETYEAAKEKRKQDWVEYQGYRKNNPADTTPPNQATDDASSSRWWGPIIPPPPIQEITADTLLIPLPPPLPPIAKKIEKLLAPTHKVLGIFQESFTSGAQKDFALRVWEKAWTKDPYILAGRAFTLLWEKWNNPSDDNDDPRDSS</sequence>
<evidence type="ECO:0000256" key="1">
    <source>
        <dbReference type="SAM" id="MobiDB-lite"/>
    </source>
</evidence>
<feature type="region of interest" description="Disordered" evidence="1">
    <location>
        <begin position="1"/>
        <end position="31"/>
    </location>
</feature>
<reference evidence="3" key="1">
    <citation type="submission" date="2024-06" db="EMBL/GenBank/DDBJ databases">
        <title>Multi-omics analyses provide insights into the biosynthesis of the anticancer antibiotic pleurotin in Hohenbuehelia grisea.</title>
        <authorList>
            <person name="Weaver J.A."/>
            <person name="Alberti F."/>
        </authorList>
    </citation>
    <scope>NUCLEOTIDE SEQUENCE [LARGE SCALE GENOMIC DNA]</scope>
    <source>
        <strain evidence="3">T-177</strain>
    </source>
</reference>
<dbReference type="Proteomes" id="UP001556367">
    <property type="component" value="Unassembled WGS sequence"/>
</dbReference>
<evidence type="ECO:0000313" key="3">
    <source>
        <dbReference type="Proteomes" id="UP001556367"/>
    </source>
</evidence>
<dbReference type="EMBL" id="JASNQZ010000006">
    <property type="protein sequence ID" value="KAL0955980.1"/>
    <property type="molecule type" value="Genomic_DNA"/>
</dbReference>
<proteinExistence type="predicted"/>
<feature type="compositionally biased region" description="Low complexity" evidence="1">
    <location>
        <begin position="1"/>
        <end position="17"/>
    </location>
</feature>
<keyword evidence="3" id="KW-1185">Reference proteome</keyword>
<accession>A0ABR3JKI7</accession>